<proteinExistence type="predicted"/>
<evidence type="ECO:0000259" key="3">
    <source>
        <dbReference type="Pfam" id="PF20737"/>
    </source>
</evidence>
<feature type="domain" description="Non-reducing end beta-L-arabinofuranosidase-like GH127 catalytic" evidence="1">
    <location>
        <begin position="15"/>
        <end position="427"/>
    </location>
</feature>
<dbReference type="InterPro" id="IPR008928">
    <property type="entry name" value="6-hairpin_glycosidase_sf"/>
</dbReference>
<dbReference type="InterPro" id="IPR049049">
    <property type="entry name" value="Beta-AFase-like_GH127_C"/>
</dbReference>
<dbReference type="GO" id="GO:0005975">
    <property type="term" value="P:carbohydrate metabolic process"/>
    <property type="evidence" value="ECO:0007669"/>
    <property type="project" value="InterPro"/>
</dbReference>
<feature type="domain" description="Non-reducing end beta-L-arabinofuranosidase-like GH127 middle" evidence="2">
    <location>
        <begin position="438"/>
        <end position="517"/>
    </location>
</feature>
<keyword evidence="7" id="KW-1185">Reference proteome</keyword>
<dbReference type="InterPro" id="IPR049174">
    <property type="entry name" value="Beta-AFase-like"/>
</dbReference>
<dbReference type="Pfam" id="PF20736">
    <property type="entry name" value="Glyco_hydro127M"/>
    <property type="match status" value="1"/>
</dbReference>
<dbReference type="EMBL" id="NOXF01000008">
    <property type="protein sequence ID" value="PEQ24096.1"/>
    <property type="molecule type" value="Genomic_DNA"/>
</dbReference>
<evidence type="ECO:0000313" key="4">
    <source>
        <dbReference type="EMBL" id="EDO59317.1"/>
    </source>
</evidence>
<sequence length="650" mass="73230">MITKQEIQPVITKKVVITDSLFASYVNAIAEHLLPYQWKVLNDQIPGAEKSHCIDNFRIAAGEMEGTHQGAVFQDTDLYKWLETVAFCIANGTGREYIEIADEAIALIGRAQESDGYINTYFTISCPDKKWTNLVEGHELYSGGHMIEAAVAYFNATGKKEFLYIACKFADLVCRVFGLEEGKCKGYPGHQEIEVALVKLYQATGNRSYLTLADYFIRQRGQEPNYLMEEYKSRQGRNLFPEFREYDDKYAQVHAPVLKQETAEGHAVRAVYMYSAMADLARVERDEEMAAACQRLYENIVKKRMYITGGIGSSGTLERFTADYDLPNDRMYCESCASVGLMMFAQRMASLTGEAVYYDVVERALCNTVLGGISKEGKRYFYVNPLEVWPQNCLASTSMAHVKPVRQKWFGCACCPPNIARTLASLGQYIYAQSEDSLYVNQFISSSSAVEIGGQEIEFSMDSTYMKDGAVRITAKCGKREEALYLRVRIPEYFKKPTLKVNGKDATLKLEQGYAVIPLEELTEVCLQGEILPRFVAANRNVRADMGRLAIMKGPYVYCMEEEDNGDNLAAVLISDQDKIEECALDSRLPGELPMLKTPAKKVTQTIAETDDLYGTPAYTEEKMVADFVPYALWCNRTPGEMQVWVRAQI</sequence>
<dbReference type="HOGENOM" id="CLU_013148_1_0_9"/>
<dbReference type="Proteomes" id="UP000003490">
    <property type="component" value="Unassembled WGS sequence"/>
</dbReference>
<comment type="caution">
    <text evidence="4">The sequence shown here is derived from an EMBL/GenBank/DDBJ whole genome shotgun (WGS) entry which is preliminary data.</text>
</comment>
<evidence type="ECO:0000259" key="2">
    <source>
        <dbReference type="Pfam" id="PF20736"/>
    </source>
</evidence>
<reference evidence="4 6" key="1">
    <citation type="submission" date="2007-08" db="EMBL/GenBank/DDBJ databases">
        <title>Draft genome sequence of Clostridium leptum (DSM 753).</title>
        <authorList>
            <person name="Sudarsanam P."/>
            <person name="Ley R."/>
            <person name="Guruge J."/>
            <person name="Turnbaugh P.J."/>
            <person name="Mahowald M."/>
            <person name="Liep D."/>
            <person name="Gordon J."/>
        </authorList>
    </citation>
    <scope>NUCLEOTIDE SEQUENCE [LARGE SCALE GENOMIC DNA]</scope>
    <source>
        <strain evidence="4 6">DSM 753</strain>
    </source>
</reference>
<name>A7VXN9_9FIRM</name>
<evidence type="ECO:0000313" key="5">
    <source>
        <dbReference type="EMBL" id="PEQ24096.1"/>
    </source>
</evidence>
<dbReference type="InterPro" id="IPR012878">
    <property type="entry name" value="Beta-AFase-like_GH127_cat"/>
</dbReference>
<dbReference type="Pfam" id="PF07944">
    <property type="entry name" value="Beta-AFase-like_GH127_cat"/>
    <property type="match status" value="1"/>
</dbReference>
<dbReference type="PANTHER" id="PTHR43465">
    <property type="entry name" value="DUF1680 DOMAIN PROTEIN (AFU_ORTHOLOGUE AFUA_1G08910)"/>
    <property type="match status" value="1"/>
</dbReference>
<gene>
    <name evidence="5" type="ORF">CH238_10720</name>
    <name evidence="4" type="ORF">CLOLEP_03364</name>
</gene>
<dbReference type="GO" id="GO:0016787">
    <property type="term" value="F:hydrolase activity"/>
    <property type="evidence" value="ECO:0007669"/>
    <property type="project" value="UniProtKB-KW"/>
</dbReference>
<dbReference type="AlphaFoldDB" id="A7VXN9"/>
<evidence type="ECO:0000259" key="1">
    <source>
        <dbReference type="Pfam" id="PF07944"/>
    </source>
</evidence>
<reference evidence="5 7" key="3">
    <citation type="submission" date="2017-07" db="EMBL/GenBank/DDBJ databases">
        <title>Prevalence of linear plasmids in Cutibacterium (Propionibacterium) acnes isolates obtained from prostatic tissue.</title>
        <authorList>
            <person name="Davidsson S."/>
            <person name="Carlsson J."/>
            <person name="Molling P."/>
            <person name="Andren O."/>
            <person name="Andersson S.-O."/>
            <person name="Brzuszkiewicz E."/>
            <person name="Poehlein A."/>
            <person name="Al-Zeer M."/>
            <person name="Brinkmann V."/>
            <person name="Scavenius C."/>
            <person name="Nazipi S."/>
            <person name="Soderquist B."/>
            <person name="Bruggemann H."/>
        </authorList>
    </citation>
    <scope>NUCLEOTIDE SEQUENCE [LARGE SCALE GENOMIC DNA]</scope>
    <source>
        <strain evidence="5 7">DSM 753</strain>
    </source>
</reference>
<dbReference type="SUPFAM" id="SSF48208">
    <property type="entry name" value="Six-hairpin glycosidases"/>
    <property type="match status" value="1"/>
</dbReference>
<dbReference type="EMBL" id="ABCB02000021">
    <property type="protein sequence ID" value="EDO59317.1"/>
    <property type="molecule type" value="Genomic_DNA"/>
</dbReference>
<dbReference type="Proteomes" id="UP000220611">
    <property type="component" value="Unassembled WGS sequence"/>
</dbReference>
<evidence type="ECO:0000313" key="6">
    <source>
        <dbReference type="Proteomes" id="UP000003490"/>
    </source>
</evidence>
<dbReference type="PANTHER" id="PTHR43465:SF2">
    <property type="entry name" value="DUF1680 DOMAIN PROTEIN (AFU_ORTHOLOGUE AFUA_1G08910)"/>
    <property type="match status" value="1"/>
</dbReference>
<protein>
    <submittedName>
        <fullName evidence="5">Glycoside hydrolase family 127 protein</fullName>
    </submittedName>
</protein>
<organism evidence="4 6">
    <name type="scientific">[Clostridium] leptum DSM 753</name>
    <dbReference type="NCBI Taxonomy" id="428125"/>
    <lineage>
        <taxon>Bacteria</taxon>
        <taxon>Bacillati</taxon>
        <taxon>Bacillota</taxon>
        <taxon>Clostridia</taxon>
        <taxon>Eubacteriales</taxon>
        <taxon>Oscillospiraceae</taxon>
        <taxon>Oscillospiraceae incertae sedis</taxon>
    </lineage>
</organism>
<reference evidence="4 6" key="2">
    <citation type="submission" date="2007-08" db="EMBL/GenBank/DDBJ databases">
        <authorList>
            <person name="Fulton L."/>
            <person name="Clifton S."/>
            <person name="Fulton B."/>
            <person name="Xu J."/>
            <person name="Minx P."/>
            <person name="Pepin K.H."/>
            <person name="Johnson M."/>
            <person name="Thiruvilangam P."/>
            <person name="Bhonagiri V."/>
            <person name="Nash W.E."/>
            <person name="Wang C."/>
            <person name="Mardis E.R."/>
            <person name="Wilson R.K."/>
        </authorList>
    </citation>
    <scope>NUCLEOTIDE SEQUENCE [LARGE SCALE GENOMIC DNA]</scope>
    <source>
        <strain evidence="4 6">DSM 753</strain>
    </source>
</reference>
<evidence type="ECO:0000313" key="7">
    <source>
        <dbReference type="Proteomes" id="UP000220611"/>
    </source>
</evidence>
<dbReference type="eggNOG" id="COG3533">
    <property type="taxonomic scope" value="Bacteria"/>
</dbReference>
<dbReference type="Pfam" id="PF20737">
    <property type="entry name" value="Glyco_hydro127C"/>
    <property type="match status" value="1"/>
</dbReference>
<keyword evidence="5" id="KW-0378">Hydrolase</keyword>
<accession>A7VXN9</accession>
<dbReference type="InterPro" id="IPR049046">
    <property type="entry name" value="Beta-AFase-like_GH127_middle"/>
</dbReference>
<feature type="domain" description="Non-reducing end beta-L-arabinofuranosidase-like GH127 C-terminal" evidence="3">
    <location>
        <begin position="533"/>
        <end position="647"/>
    </location>
</feature>